<dbReference type="SUPFAM" id="SSF161098">
    <property type="entry name" value="MetI-like"/>
    <property type="match status" value="1"/>
</dbReference>
<feature type="transmembrane region" description="Helical" evidence="6">
    <location>
        <begin position="33"/>
        <end position="54"/>
    </location>
</feature>
<dbReference type="PANTHER" id="PTHR30177:SF33">
    <property type="entry name" value="POSSIBLE OSMOPROTECTANT (GLYCINE BETAINE_CARNITINE_CHOLINE_L-PROLINE) TRANSPORT INTEGRAL MEMBRANE PROTEIN ABC TRANSPORTER PROZ"/>
    <property type="match status" value="1"/>
</dbReference>
<evidence type="ECO:0000259" key="7">
    <source>
        <dbReference type="PROSITE" id="PS50928"/>
    </source>
</evidence>
<dbReference type="InterPro" id="IPR000515">
    <property type="entry name" value="MetI-like"/>
</dbReference>
<keyword evidence="4 6" id="KW-1133">Transmembrane helix</keyword>
<feature type="domain" description="ABC transmembrane type-1" evidence="7">
    <location>
        <begin position="25"/>
        <end position="211"/>
    </location>
</feature>
<evidence type="ECO:0000313" key="9">
    <source>
        <dbReference type="Proteomes" id="UP001235712"/>
    </source>
</evidence>
<sequence>MIGNVFDWLADGSHWSGEDGITNRLIEHLQYSFGALVFVLIIGIPLGLFIGHTGKGAVAIAGSANALRALPTFGLLVYVVIQFSGDLPADWAYLGPSLFVLVVLGVPAVLSNTYAGVQNVDPAARDAARGMGMTGWQVLWRVEVPNALPLILSGVRSSMLQIIATATVAAYVTLGGLGRFMIDGLSQQDYAQMAGGAILVAVLAVALDLVMAVAQRYVVSRGITGRYARPAPNADVVAAESRLEV</sequence>
<evidence type="ECO:0000313" key="8">
    <source>
        <dbReference type="EMBL" id="MDP9825993.1"/>
    </source>
</evidence>
<evidence type="ECO:0000256" key="4">
    <source>
        <dbReference type="ARBA" id="ARBA00022989"/>
    </source>
</evidence>
<name>A0ABT9NZZ0_9ACTN</name>
<keyword evidence="2 6" id="KW-0813">Transport</keyword>
<evidence type="ECO:0000256" key="3">
    <source>
        <dbReference type="ARBA" id="ARBA00022692"/>
    </source>
</evidence>
<evidence type="ECO:0000256" key="1">
    <source>
        <dbReference type="ARBA" id="ARBA00004141"/>
    </source>
</evidence>
<evidence type="ECO:0000256" key="2">
    <source>
        <dbReference type="ARBA" id="ARBA00022448"/>
    </source>
</evidence>
<dbReference type="InterPro" id="IPR051204">
    <property type="entry name" value="ABC_transp_perm/SBD"/>
</dbReference>
<feature type="transmembrane region" description="Helical" evidence="6">
    <location>
        <begin position="91"/>
        <end position="110"/>
    </location>
</feature>
<dbReference type="Proteomes" id="UP001235712">
    <property type="component" value="Unassembled WGS sequence"/>
</dbReference>
<proteinExistence type="inferred from homology"/>
<dbReference type="EMBL" id="JAUSQZ010000001">
    <property type="protein sequence ID" value="MDP9825993.1"/>
    <property type="molecule type" value="Genomic_DNA"/>
</dbReference>
<dbReference type="PROSITE" id="PS50928">
    <property type="entry name" value="ABC_TM1"/>
    <property type="match status" value="1"/>
</dbReference>
<dbReference type="InterPro" id="IPR035906">
    <property type="entry name" value="MetI-like_sf"/>
</dbReference>
<keyword evidence="5 6" id="KW-0472">Membrane</keyword>
<dbReference type="CDD" id="cd06261">
    <property type="entry name" value="TM_PBP2"/>
    <property type="match status" value="1"/>
</dbReference>
<dbReference type="RefSeq" id="WP_307240346.1">
    <property type="nucleotide sequence ID" value="NZ_JAUSQZ010000001.1"/>
</dbReference>
<dbReference type="Pfam" id="PF00528">
    <property type="entry name" value="BPD_transp_1"/>
    <property type="match status" value="1"/>
</dbReference>
<feature type="transmembrane region" description="Helical" evidence="6">
    <location>
        <begin position="194"/>
        <end position="219"/>
    </location>
</feature>
<feature type="transmembrane region" description="Helical" evidence="6">
    <location>
        <begin position="66"/>
        <end position="85"/>
    </location>
</feature>
<protein>
    <submittedName>
        <fullName evidence="8">Osmoprotectant transport system permease protein</fullName>
    </submittedName>
</protein>
<feature type="transmembrane region" description="Helical" evidence="6">
    <location>
        <begin position="162"/>
        <end position="182"/>
    </location>
</feature>
<evidence type="ECO:0000256" key="5">
    <source>
        <dbReference type="ARBA" id="ARBA00023136"/>
    </source>
</evidence>
<dbReference type="Gene3D" id="1.10.3720.10">
    <property type="entry name" value="MetI-like"/>
    <property type="match status" value="1"/>
</dbReference>
<keyword evidence="3 6" id="KW-0812">Transmembrane</keyword>
<gene>
    <name evidence="8" type="ORF">J2S57_001742</name>
</gene>
<comment type="subcellular location">
    <subcellularLocation>
        <location evidence="6">Cell membrane</location>
        <topology evidence="6">Multi-pass membrane protein</topology>
    </subcellularLocation>
    <subcellularLocation>
        <location evidence="1">Membrane</location>
        <topology evidence="1">Multi-pass membrane protein</topology>
    </subcellularLocation>
</comment>
<accession>A0ABT9NZZ0</accession>
<organism evidence="8 9">
    <name type="scientific">Kineosporia succinea</name>
    <dbReference type="NCBI Taxonomy" id="84632"/>
    <lineage>
        <taxon>Bacteria</taxon>
        <taxon>Bacillati</taxon>
        <taxon>Actinomycetota</taxon>
        <taxon>Actinomycetes</taxon>
        <taxon>Kineosporiales</taxon>
        <taxon>Kineosporiaceae</taxon>
        <taxon>Kineosporia</taxon>
    </lineage>
</organism>
<keyword evidence="9" id="KW-1185">Reference proteome</keyword>
<comment type="caution">
    <text evidence="8">The sequence shown here is derived from an EMBL/GenBank/DDBJ whole genome shotgun (WGS) entry which is preliminary data.</text>
</comment>
<comment type="similarity">
    <text evidence="6">Belongs to the binding-protein-dependent transport system permease family.</text>
</comment>
<evidence type="ECO:0000256" key="6">
    <source>
        <dbReference type="RuleBase" id="RU363032"/>
    </source>
</evidence>
<dbReference type="PANTHER" id="PTHR30177">
    <property type="entry name" value="GLYCINE BETAINE/L-PROLINE TRANSPORT SYSTEM PERMEASE PROTEIN PROW"/>
    <property type="match status" value="1"/>
</dbReference>
<reference evidence="8 9" key="1">
    <citation type="submission" date="2023-07" db="EMBL/GenBank/DDBJ databases">
        <title>Sequencing the genomes of 1000 actinobacteria strains.</title>
        <authorList>
            <person name="Klenk H.-P."/>
        </authorList>
    </citation>
    <scope>NUCLEOTIDE SEQUENCE [LARGE SCALE GENOMIC DNA]</scope>
    <source>
        <strain evidence="8 9">DSM 44388</strain>
    </source>
</reference>